<sequence>MKNKICNSMILCVTIGLVYVWFGALKFFPGLSPAEQLSKNTIDQLTFGVVTDKLSIMLLAILEVGIGLLLIFDLYRKQVVLIALAHMACTFSPLLFFPAQSFELAPVVPTLLGQYIGKNIIIVGALVILLREDRKKMNYK</sequence>
<evidence type="ECO:0000256" key="1">
    <source>
        <dbReference type="SAM" id="Phobius"/>
    </source>
</evidence>
<feature type="transmembrane region" description="Helical" evidence="1">
    <location>
        <begin position="79"/>
        <end position="99"/>
    </location>
</feature>
<organism evidence="2 3">
    <name type="scientific">Croceitalea rosinachiae</name>
    <dbReference type="NCBI Taxonomy" id="3075596"/>
    <lineage>
        <taxon>Bacteria</taxon>
        <taxon>Pseudomonadati</taxon>
        <taxon>Bacteroidota</taxon>
        <taxon>Flavobacteriia</taxon>
        <taxon>Flavobacteriales</taxon>
        <taxon>Flavobacteriaceae</taxon>
        <taxon>Croceitalea</taxon>
    </lineage>
</organism>
<name>A0ABU3A6G5_9FLAO</name>
<keyword evidence="3" id="KW-1185">Reference proteome</keyword>
<accession>A0ABU3A6G5</accession>
<protein>
    <submittedName>
        <fullName evidence="2">Doxx family protein</fullName>
    </submittedName>
</protein>
<keyword evidence="1" id="KW-1133">Transmembrane helix</keyword>
<dbReference type="EMBL" id="JAVRHR010000001">
    <property type="protein sequence ID" value="MDT0605767.1"/>
    <property type="molecule type" value="Genomic_DNA"/>
</dbReference>
<gene>
    <name evidence="2" type="ORF">RM706_01930</name>
</gene>
<dbReference type="RefSeq" id="WP_311349334.1">
    <property type="nucleotide sequence ID" value="NZ_JAVRHR010000001.1"/>
</dbReference>
<evidence type="ECO:0000313" key="3">
    <source>
        <dbReference type="Proteomes" id="UP001255246"/>
    </source>
</evidence>
<reference evidence="2 3" key="1">
    <citation type="submission" date="2023-09" db="EMBL/GenBank/DDBJ databases">
        <authorList>
            <person name="Rey-Velasco X."/>
        </authorList>
    </citation>
    <scope>NUCLEOTIDE SEQUENCE [LARGE SCALE GENOMIC DNA]</scope>
    <source>
        <strain evidence="2 3">F388</strain>
    </source>
</reference>
<keyword evidence="1" id="KW-0812">Transmembrane</keyword>
<evidence type="ECO:0000313" key="2">
    <source>
        <dbReference type="EMBL" id="MDT0605767.1"/>
    </source>
</evidence>
<feature type="transmembrane region" description="Helical" evidence="1">
    <location>
        <begin position="54"/>
        <end position="72"/>
    </location>
</feature>
<proteinExistence type="predicted"/>
<keyword evidence="1" id="KW-0472">Membrane</keyword>
<dbReference type="Proteomes" id="UP001255246">
    <property type="component" value="Unassembled WGS sequence"/>
</dbReference>
<feature type="transmembrane region" description="Helical" evidence="1">
    <location>
        <begin position="9"/>
        <end position="28"/>
    </location>
</feature>
<feature type="transmembrane region" description="Helical" evidence="1">
    <location>
        <begin position="111"/>
        <end position="130"/>
    </location>
</feature>
<comment type="caution">
    <text evidence="2">The sequence shown here is derived from an EMBL/GenBank/DDBJ whole genome shotgun (WGS) entry which is preliminary data.</text>
</comment>